<feature type="transmembrane region" description="Helical" evidence="6">
    <location>
        <begin position="704"/>
        <end position="728"/>
    </location>
</feature>
<evidence type="ECO:0000256" key="2">
    <source>
        <dbReference type="ARBA" id="ARBA00022475"/>
    </source>
</evidence>
<dbReference type="Pfam" id="PF02687">
    <property type="entry name" value="FtsX"/>
    <property type="match status" value="2"/>
</dbReference>
<dbReference type="InterPro" id="IPR003838">
    <property type="entry name" value="ABC3_permease_C"/>
</dbReference>
<feature type="transmembrane region" description="Helical" evidence="6">
    <location>
        <begin position="23"/>
        <end position="43"/>
    </location>
</feature>
<keyword evidence="4 6" id="KW-1133">Transmembrane helix</keyword>
<keyword evidence="3 6" id="KW-0812">Transmembrane</keyword>
<evidence type="ECO:0000259" key="7">
    <source>
        <dbReference type="Pfam" id="PF02687"/>
    </source>
</evidence>
<evidence type="ECO:0000313" key="9">
    <source>
        <dbReference type="Proteomes" id="UP000268727"/>
    </source>
</evidence>
<name>A0A3N1HAX8_9PSEU</name>
<evidence type="ECO:0000313" key="8">
    <source>
        <dbReference type="EMBL" id="ROP39669.1"/>
    </source>
</evidence>
<dbReference type="InterPro" id="IPR038766">
    <property type="entry name" value="Membrane_comp_ABC_pdt"/>
</dbReference>
<feature type="transmembrane region" description="Helical" evidence="6">
    <location>
        <begin position="734"/>
        <end position="756"/>
    </location>
</feature>
<sequence length="771" mass="80909">MRLWFADLALGVRLALGGGRTSWVRLALTGAGIGLGVAVLLAASSVTTVLTERAERQSAAGPVVDENASRGQASGDVLHMTFWNTDYRGVAITGNFVRGTGPGAPVPPGVSRVPGDGEIFVSPALAELLAGPDGELLRARFPQQVVGTIAQGGLIAPHDLKFYAGDASVGHDGENAIIGFGGEVTDRELEPVLILLIMVGSVALLFPVLVFVGITTRLAGAERDRRLAALRLVGAGSQRVRRIAAGEALLGAFVGLAVGAALFSTARQFVEEIQLLGISVFVDDLTPWPPLAVLIAVLVPVMAVLTSVIAMRRTVVEPLGVVRRTKPVRRVLWWRVVPIALGVAALLTQAGAFGGEVVQGSDVLVIGGVILLLLGIPVLLPWVVERAVGRLRGGAPSWQLAIRRLQLESGTAARVVGGVAVVLAGGIALQSVLASTQTRIVDRPTPEADKGRIVVSLQDSPPDATDRTADLLARSAGVQRALPMRTVTFQTGPNEFHMATVGSCEALRTQAALPGCRDGDTFYVDPGSSRGSDRPKLEPGQEVSVLLYSDSGEQEGPKWTVPAFTEVARPDDTSMYRYGLLVTPAAARDLPVDPDNASVLVQVDPDRPDIAEHVRNALAPMTWRAYTSYFGEVDVTERVKEFESIRQALLAGSLVTLLLAGASLLVLALEQVRERRRPLAVLAASGVPRGALSRSLLWQNAVPLLLALVVAVGVGGGLAVLLLRIISAPIVLDWAGIGLLSGASALLVVIVTLLSLPSLRRATGALGLRSE</sequence>
<comment type="caution">
    <text evidence="8">The sequence shown here is derived from an EMBL/GenBank/DDBJ whole genome shotgun (WGS) entry which is preliminary data.</text>
</comment>
<feature type="transmembrane region" description="Helical" evidence="6">
    <location>
        <begin position="248"/>
        <end position="270"/>
    </location>
</feature>
<feature type="transmembrane region" description="Helical" evidence="6">
    <location>
        <begin position="364"/>
        <end position="384"/>
    </location>
</feature>
<comment type="subcellular location">
    <subcellularLocation>
        <location evidence="1">Cell membrane</location>
        <topology evidence="1">Multi-pass membrane protein</topology>
    </subcellularLocation>
</comment>
<feature type="transmembrane region" description="Helical" evidence="6">
    <location>
        <begin position="192"/>
        <end position="216"/>
    </location>
</feature>
<reference evidence="8 9" key="1">
    <citation type="submission" date="2018-11" db="EMBL/GenBank/DDBJ databases">
        <title>Sequencing the genomes of 1000 actinobacteria strains.</title>
        <authorList>
            <person name="Klenk H.-P."/>
        </authorList>
    </citation>
    <scope>NUCLEOTIDE SEQUENCE [LARGE SCALE GENOMIC DNA]</scope>
    <source>
        <strain evidence="8 9">DSM 44231</strain>
    </source>
</reference>
<evidence type="ECO:0000256" key="3">
    <source>
        <dbReference type="ARBA" id="ARBA00022692"/>
    </source>
</evidence>
<keyword evidence="2" id="KW-1003">Cell membrane</keyword>
<evidence type="ECO:0000256" key="5">
    <source>
        <dbReference type="ARBA" id="ARBA00023136"/>
    </source>
</evidence>
<dbReference type="EMBL" id="RJKM01000001">
    <property type="protein sequence ID" value="ROP39669.1"/>
    <property type="molecule type" value="Genomic_DNA"/>
</dbReference>
<evidence type="ECO:0000256" key="6">
    <source>
        <dbReference type="SAM" id="Phobius"/>
    </source>
</evidence>
<gene>
    <name evidence="8" type="ORF">EDD40_5066</name>
</gene>
<proteinExistence type="predicted"/>
<dbReference type="RefSeq" id="WP_123745118.1">
    <property type="nucleotide sequence ID" value="NZ_RJKM01000001.1"/>
</dbReference>
<dbReference type="GO" id="GO:0005886">
    <property type="term" value="C:plasma membrane"/>
    <property type="evidence" value="ECO:0007669"/>
    <property type="project" value="UniProtKB-SubCell"/>
</dbReference>
<feature type="transmembrane region" description="Helical" evidence="6">
    <location>
        <begin position="332"/>
        <end position="352"/>
    </location>
</feature>
<feature type="transmembrane region" description="Helical" evidence="6">
    <location>
        <begin position="648"/>
        <end position="669"/>
    </location>
</feature>
<evidence type="ECO:0000256" key="4">
    <source>
        <dbReference type="ARBA" id="ARBA00022989"/>
    </source>
</evidence>
<feature type="domain" description="ABC3 transporter permease C-terminal" evidence="7">
    <location>
        <begin position="653"/>
        <end position="761"/>
    </location>
</feature>
<dbReference type="OrthoDB" id="3654456at2"/>
<organism evidence="8 9">
    <name type="scientific">Saccharothrix texasensis</name>
    <dbReference type="NCBI Taxonomy" id="103734"/>
    <lineage>
        <taxon>Bacteria</taxon>
        <taxon>Bacillati</taxon>
        <taxon>Actinomycetota</taxon>
        <taxon>Actinomycetes</taxon>
        <taxon>Pseudonocardiales</taxon>
        <taxon>Pseudonocardiaceae</taxon>
        <taxon>Saccharothrix</taxon>
    </lineage>
</organism>
<evidence type="ECO:0000256" key="1">
    <source>
        <dbReference type="ARBA" id="ARBA00004651"/>
    </source>
</evidence>
<accession>A0A3N1HAX8</accession>
<keyword evidence="9" id="KW-1185">Reference proteome</keyword>
<dbReference type="Proteomes" id="UP000268727">
    <property type="component" value="Unassembled WGS sequence"/>
</dbReference>
<dbReference type="PANTHER" id="PTHR30287:SF1">
    <property type="entry name" value="INNER MEMBRANE PROTEIN"/>
    <property type="match status" value="1"/>
</dbReference>
<feature type="domain" description="ABC3 transporter permease C-terminal" evidence="7">
    <location>
        <begin position="200"/>
        <end position="313"/>
    </location>
</feature>
<protein>
    <submittedName>
        <fullName evidence="8">FtsX-like permease family protein</fullName>
    </submittedName>
</protein>
<dbReference type="AlphaFoldDB" id="A0A3N1HAX8"/>
<feature type="transmembrane region" description="Helical" evidence="6">
    <location>
        <begin position="412"/>
        <end position="433"/>
    </location>
</feature>
<keyword evidence="5 6" id="KW-0472">Membrane</keyword>
<feature type="transmembrane region" description="Helical" evidence="6">
    <location>
        <begin position="290"/>
        <end position="311"/>
    </location>
</feature>
<dbReference type="PANTHER" id="PTHR30287">
    <property type="entry name" value="MEMBRANE COMPONENT OF PREDICTED ABC SUPERFAMILY METABOLITE UPTAKE TRANSPORTER"/>
    <property type="match status" value="1"/>
</dbReference>